<comment type="subcellular location">
    <subcellularLocation>
        <location evidence="1 9">Cell inner membrane</location>
        <topology evidence="1 9">Single-pass membrane protein</topology>
    </subcellularLocation>
</comment>
<dbReference type="PRINTS" id="PR01490">
    <property type="entry name" value="RTXTOXIND"/>
</dbReference>
<dbReference type="AlphaFoldDB" id="A0A370HS66"/>
<evidence type="ECO:0000256" key="3">
    <source>
        <dbReference type="ARBA" id="ARBA00022448"/>
    </source>
</evidence>
<keyword evidence="4 9" id="KW-1003">Cell membrane</keyword>
<dbReference type="Gene3D" id="1.10.287.470">
    <property type="entry name" value="Helix hairpin bin"/>
    <property type="match status" value="1"/>
</dbReference>
<evidence type="ECO:0000256" key="7">
    <source>
        <dbReference type="ARBA" id="ARBA00022989"/>
    </source>
</evidence>
<dbReference type="InterPro" id="IPR050739">
    <property type="entry name" value="MFP"/>
</dbReference>
<dbReference type="PANTHER" id="PTHR30386:SF17">
    <property type="entry name" value="ALKALINE PROTEASE SECRETION PROTEIN APRE"/>
    <property type="match status" value="1"/>
</dbReference>
<proteinExistence type="inferred from homology"/>
<evidence type="ECO:0000256" key="4">
    <source>
        <dbReference type="ARBA" id="ARBA00022475"/>
    </source>
</evidence>
<name>A0A370HS66_9HYPH</name>
<evidence type="ECO:0000256" key="1">
    <source>
        <dbReference type="ARBA" id="ARBA00004377"/>
    </source>
</evidence>
<comment type="caution">
    <text evidence="13">The sequence shown here is derived from an EMBL/GenBank/DDBJ whole genome shotgun (WGS) entry which is preliminary data.</text>
</comment>
<evidence type="ECO:0000256" key="5">
    <source>
        <dbReference type="ARBA" id="ARBA00022519"/>
    </source>
</evidence>
<dbReference type="Gene3D" id="2.40.30.170">
    <property type="match status" value="1"/>
</dbReference>
<dbReference type="InterPro" id="IPR058982">
    <property type="entry name" value="Beta-barrel_AprE"/>
</dbReference>
<keyword evidence="14" id="KW-1185">Reference proteome</keyword>
<evidence type="ECO:0000256" key="10">
    <source>
        <dbReference type="SAM" id="Coils"/>
    </source>
</evidence>
<dbReference type="EMBL" id="QQBB01000002">
    <property type="protein sequence ID" value="RDI60781.1"/>
    <property type="molecule type" value="Genomic_DNA"/>
</dbReference>
<sequence>MSPTRALTVIEGGANAPQVRNDGVALRRGLSGPVRIGLVVIGVFLVGFGAWAAIVPLAGGAVAPAIISPDGSRKTVQHLEGGIIAKVRVRDGDVVHAGQPLVVLDNIQPKANYETLLTQYETLLTMRARLLAEKAGQDAMEIPAELRDKANDPGLRALFDGQRQLLRTRYQMHISRQRVLKQRIEQFEEQIGALNAQVESTTQQIALIQEELEGKEQLQRKGILPKPELLRLQRMHAELLGRRGEYVGSIAKTKQQIGETELQVLALDAERMDKIAEQLDQVRVDLSTTNERLFASKDVLNRTVLTAPVSGTVVNLRFKTEGGVVQKGEPILDIVPLDDVLLIDARVSPNDIDIVHNGLPAQVHLLAYSSRTAPRISGTVRSVSADRLLDDNTRQPYYLARVEVDREELKRIAPEVDLVPGMPAEVLIVAGERTLVQYLFKPFIDALRRSFRES</sequence>
<reference evidence="13 14" key="1">
    <citation type="submission" date="2018-07" db="EMBL/GenBank/DDBJ databases">
        <title>Genomic Encyclopedia of Type Strains, Phase IV (KMG-IV): sequencing the most valuable type-strain genomes for metagenomic binning, comparative biology and taxonomic classification.</title>
        <authorList>
            <person name="Goeker M."/>
        </authorList>
    </citation>
    <scope>NUCLEOTIDE SEQUENCE [LARGE SCALE GENOMIC DNA]</scope>
    <source>
        <strain evidence="13 14">DSM 14364</strain>
    </source>
</reference>
<dbReference type="Pfam" id="PF26002">
    <property type="entry name" value="Beta-barrel_AprE"/>
    <property type="match status" value="1"/>
</dbReference>
<dbReference type="NCBIfam" id="TIGR01843">
    <property type="entry name" value="type_I_hlyD"/>
    <property type="match status" value="1"/>
</dbReference>
<evidence type="ECO:0000256" key="9">
    <source>
        <dbReference type="RuleBase" id="RU365093"/>
    </source>
</evidence>
<dbReference type="InterPro" id="IPR058781">
    <property type="entry name" value="HH_AprE-like"/>
</dbReference>
<accession>A0A370HS66</accession>
<evidence type="ECO:0000259" key="12">
    <source>
        <dbReference type="Pfam" id="PF26002"/>
    </source>
</evidence>
<dbReference type="OrthoDB" id="9810980at2"/>
<evidence type="ECO:0000256" key="8">
    <source>
        <dbReference type="ARBA" id="ARBA00023136"/>
    </source>
</evidence>
<dbReference type="PANTHER" id="PTHR30386">
    <property type="entry name" value="MEMBRANE FUSION SUBUNIT OF EMRAB-TOLC MULTIDRUG EFFLUX PUMP"/>
    <property type="match status" value="1"/>
</dbReference>
<keyword evidence="3 9" id="KW-0813">Transport</keyword>
<dbReference type="Proteomes" id="UP000254925">
    <property type="component" value="Unassembled WGS sequence"/>
</dbReference>
<dbReference type="Pfam" id="PF25994">
    <property type="entry name" value="HH_AprE"/>
    <property type="match status" value="1"/>
</dbReference>
<evidence type="ECO:0000256" key="6">
    <source>
        <dbReference type="ARBA" id="ARBA00022692"/>
    </source>
</evidence>
<feature type="domain" description="AprE-like beta-barrel" evidence="12">
    <location>
        <begin position="341"/>
        <end position="430"/>
    </location>
</feature>
<evidence type="ECO:0000313" key="13">
    <source>
        <dbReference type="EMBL" id="RDI60781.1"/>
    </source>
</evidence>
<keyword evidence="5 9" id="KW-0997">Cell inner membrane</keyword>
<evidence type="ECO:0000259" key="11">
    <source>
        <dbReference type="Pfam" id="PF25994"/>
    </source>
</evidence>
<gene>
    <name evidence="13" type="ORF">DES45_102169</name>
</gene>
<comment type="similarity">
    <text evidence="2 9">Belongs to the membrane fusion protein (MFP) (TC 8.A.1) family.</text>
</comment>
<keyword evidence="8 9" id="KW-0472">Membrane</keyword>
<dbReference type="Gene3D" id="2.40.50.100">
    <property type="match status" value="1"/>
</dbReference>
<feature type="coiled-coil region" evidence="10">
    <location>
        <begin position="177"/>
        <end position="218"/>
    </location>
</feature>
<dbReference type="GO" id="GO:0005886">
    <property type="term" value="C:plasma membrane"/>
    <property type="evidence" value="ECO:0007669"/>
    <property type="project" value="UniProtKB-SubCell"/>
</dbReference>
<organism evidence="13 14">
    <name type="scientific">Microvirga subterranea</name>
    <dbReference type="NCBI Taxonomy" id="186651"/>
    <lineage>
        <taxon>Bacteria</taxon>
        <taxon>Pseudomonadati</taxon>
        <taxon>Pseudomonadota</taxon>
        <taxon>Alphaproteobacteria</taxon>
        <taxon>Hyphomicrobiales</taxon>
        <taxon>Methylobacteriaceae</taxon>
        <taxon>Microvirga</taxon>
    </lineage>
</organism>
<feature type="transmembrane region" description="Helical" evidence="9">
    <location>
        <begin position="36"/>
        <end position="59"/>
    </location>
</feature>
<keyword evidence="6 9" id="KW-0812">Transmembrane</keyword>
<evidence type="ECO:0000313" key="14">
    <source>
        <dbReference type="Proteomes" id="UP000254925"/>
    </source>
</evidence>
<protein>
    <recommendedName>
        <fullName evidence="9">Membrane fusion protein (MFP) family protein</fullName>
    </recommendedName>
</protein>
<keyword evidence="10" id="KW-0175">Coiled coil</keyword>
<evidence type="ECO:0000256" key="2">
    <source>
        <dbReference type="ARBA" id="ARBA00009477"/>
    </source>
</evidence>
<dbReference type="GO" id="GO:0015031">
    <property type="term" value="P:protein transport"/>
    <property type="evidence" value="ECO:0007669"/>
    <property type="project" value="InterPro"/>
</dbReference>
<feature type="domain" description="AprE-like long alpha-helical hairpin" evidence="11">
    <location>
        <begin position="110"/>
        <end position="299"/>
    </location>
</feature>
<keyword evidence="7 9" id="KW-1133">Transmembrane helix</keyword>
<dbReference type="InterPro" id="IPR010129">
    <property type="entry name" value="T1SS_HlyD"/>
</dbReference>